<feature type="compositionally biased region" description="Basic and acidic residues" evidence="1">
    <location>
        <begin position="1"/>
        <end position="10"/>
    </location>
</feature>
<reference evidence="2 3" key="1">
    <citation type="submission" date="2019-07" db="EMBL/GenBank/DDBJ databases">
        <title>Whole genome shotgun sequence of Rhizobium naphthalenivorans NBRC 107585.</title>
        <authorList>
            <person name="Hosoyama A."/>
            <person name="Uohara A."/>
            <person name="Ohji S."/>
            <person name="Ichikawa N."/>
        </authorList>
    </citation>
    <scope>NUCLEOTIDE SEQUENCE [LARGE SCALE GENOMIC DNA]</scope>
    <source>
        <strain evidence="2 3">NBRC 107585</strain>
    </source>
</reference>
<feature type="region of interest" description="Disordered" evidence="1">
    <location>
        <begin position="1"/>
        <end position="30"/>
    </location>
</feature>
<evidence type="ECO:0000313" key="2">
    <source>
        <dbReference type="EMBL" id="GEO84015.1"/>
    </source>
</evidence>
<feature type="compositionally biased region" description="Basic and acidic residues" evidence="1">
    <location>
        <begin position="89"/>
        <end position="104"/>
    </location>
</feature>
<dbReference type="EMBL" id="BJZP01000003">
    <property type="protein sequence ID" value="GEO84015.1"/>
    <property type="molecule type" value="Genomic_DNA"/>
</dbReference>
<proteinExistence type="predicted"/>
<dbReference type="RefSeq" id="WP_147178805.1">
    <property type="nucleotide sequence ID" value="NZ_BJZP01000003.1"/>
</dbReference>
<gene>
    <name evidence="2" type="ORF">RNA01_09470</name>
</gene>
<dbReference type="Proteomes" id="UP000321717">
    <property type="component" value="Unassembled WGS sequence"/>
</dbReference>
<comment type="caution">
    <text evidence="2">The sequence shown here is derived from an EMBL/GenBank/DDBJ whole genome shotgun (WGS) entry which is preliminary data.</text>
</comment>
<dbReference type="AlphaFoldDB" id="A0A512HEY1"/>
<organism evidence="2 3">
    <name type="scientific">Ciceribacter naphthalenivorans</name>
    <dbReference type="NCBI Taxonomy" id="1118451"/>
    <lineage>
        <taxon>Bacteria</taxon>
        <taxon>Pseudomonadati</taxon>
        <taxon>Pseudomonadota</taxon>
        <taxon>Alphaproteobacteria</taxon>
        <taxon>Hyphomicrobiales</taxon>
        <taxon>Rhizobiaceae</taxon>
        <taxon>Ciceribacter</taxon>
    </lineage>
</organism>
<feature type="region of interest" description="Disordered" evidence="1">
    <location>
        <begin position="53"/>
        <end position="123"/>
    </location>
</feature>
<sequence length="123" mass="13603">MVDPVKRISRTDPSAPTQIDSSLSISSEPDNAWIAARQSKITEGLLALEKAARDEIASRSQPEEDSKAVRERESRARHLGEPYGEAEEAEKPPEHPEFSGESDRIGTQNFDDDTPFGTRVVIL</sequence>
<evidence type="ECO:0000256" key="1">
    <source>
        <dbReference type="SAM" id="MobiDB-lite"/>
    </source>
</evidence>
<keyword evidence="3" id="KW-1185">Reference proteome</keyword>
<accession>A0A512HEY1</accession>
<dbReference type="OrthoDB" id="8305160at2"/>
<feature type="compositionally biased region" description="Basic and acidic residues" evidence="1">
    <location>
        <begin position="53"/>
        <end position="80"/>
    </location>
</feature>
<name>A0A512HEY1_9HYPH</name>
<evidence type="ECO:0000313" key="3">
    <source>
        <dbReference type="Proteomes" id="UP000321717"/>
    </source>
</evidence>
<protein>
    <submittedName>
        <fullName evidence="2">Uncharacterized protein</fullName>
    </submittedName>
</protein>
<feature type="compositionally biased region" description="Polar residues" evidence="1">
    <location>
        <begin position="11"/>
        <end position="29"/>
    </location>
</feature>